<evidence type="ECO:0000313" key="9">
    <source>
        <dbReference type="EMBL" id="ACV08010.1"/>
    </source>
</evidence>
<dbReference type="OrthoDB" id="4774157at2"/>
<dbReference type="Proteomes" id="UP000000628">
    <property type="component" value="Chromosome"/>
</dbReference>
<dbReference type="EMBL" id="CP001706">
    <property type="protein sequence ID" value="ACV08010.1"/>
    <property type="molecule type" value="Genomic_DNA"/>
</dbReference>
<keyword evidence="4" id="KW-0125">Carotenoid biosynthesis</keyword>
<name>C7QZK4_JONDD</name>
<feature type="transmembrane region" description="Helical" evidence="8">
    <location>
        <begin position="6"/>
        <end position="23"/>
    </location>
</feature>
<evidence type="ECO:0000256" key="2">
    <source>
        <dbReference type="ARBA" id="ARBA00004829"/>
    </source>
</evidence>
<organism evidence="9 10">
    <name type="scientific">Jonesia denitrificans (strain ATCC 14870 / DSM 20603 / BCRC 15368 / CIP 55.134 / JCM 11481 / NBRC 15587 / NCTC 10816 / Prevot 55134)</name>
    <name type="common">Listeria denitrificans</name>
    <dbReference type="NCBI Taxonomy" id="471856"/>
    <lineage>
        <taxon>Bacteria</taxon>
        <taxon>Bacillati</taxon>
        <taxon>Actinomycetota</taxon>
        <taxon>Actinomycetes</taxon>
        <taxon>Micrococcales</taxon>
        <taxon>Jonesiaceae</taxon>
        <taxon>Jonesia</taxon>
    </lineage>
</organism>
<evidence type="ECO:0000256" key="4">
    <source>
        <dbReference type="ARBA" id="ARBA00022746"/>
    </source>
</evidence>
<evidence type="ECO:0000256" key="5">
    <source>
        <dbReference type="ARBA" id="ARBA00022989"/>
    </source>
</evidence>
<comment type="subcellular location">
    <subcellularLocation>
        <location evidence="1">Membrane</location>
        <topology evidence="1">Multi-pass membrane protein</topology>
    </subcellularLocation>
</comment>
<reference evidence="9 10" key="1">
    <citation type="journal article" date="2009" name="Stand. Genomic Sci.">
        <title>Complete genome sequence of Jonesia denitrificans type strain (Prevot 55134).</title>
        <authorList>
            <person name="Pukall R."/>
            <person name="Gehrich-Schroter G."/>
            <person name="Lapidus A."/>
            <person name="Nolan M."/>
            <person name="Glavina Del Rio T."/>
            <person name="Lucas S."/>
            <person name="Chen F."/>
            <person name="Tice H."/>
            <person name="Pitluck S."/>
            <person name="Cheng J.F."/>
            <person name="Copeland A."/>
            <person name="Saunders E."/>
            <person name="Brettin T."/>
            <person name="Detter J.C."/>
            <person name="Bruce D."/>
            <person name="Goodwin L."/>
            <person name="Pati A."/>
            <person name="Ivanova N."/>
            <person name="Mavromatis K."/>
            <person name="Ovchinnikova G."/>
            <person name="Chen A."/>
            <person name="Palaniappan K."/>
            <person name="Land M."/>
            <person name="Hauser L."/>
            <person name="Chang Y.J."/>
            <person name="Jeffries C.D."/>
            <person name="Chain P."/>
            <person name="Goker M."/>
            <person name="Bristow J."/>
            <person name="Eisen J.A."/>
            <person name="Markowitz V."/>
            <person name="Hugenholtz P."/>
            <person name="Kyrpides N.C."/>
            <person name="Klenk H.P."/>
            <person name="Han C."/>
        </authorList>
    </citation>
    <scope>NUCLEOTIDE SEQUENCE [LARGE SCALE GENOMIC DNA]</scope>
    <source>
        <strain evidence="10">ATCC 14870 / DSM 20603 / BCRC 15368 / CIP 55.134 / JCM 11481 / NBRC 15587 / NCTC 10816 / Prevot 55134</strain>
    </source>
</reference>
<dbReference type="STRING" id="471856.Jden_0339"/>
<evidence type="ECO:0000256" key="1">
    <source>
        <dbReference type="ARBA" id="ARBA00004141"/>
    </source>
</evidence>
<gene>
    <name evidence="9" type="ordered locus">Jden_0339</name>
</gene>
<feature type="transmembrane region" description="Helical" evidence="8">
    <location>
        <begin position="35"/>
        <end position="60"/>
    </location>
</feature>
<evidence type="ECO:0000256" key="8">
    <source>
        <dbReference type="SAM" id="Phobius"/>
    </source>
</evidence>
<dbReference type="KEGG" id="jde:Jden_0339"/>
<protein>
    <submittedName>
        <fullName evidence="9">Lycopene cyclase domain protein</fullName>
    </submittedName>
</protein>
<keyword evidence="3 8" id="KW-0812">Transmembrane</keyword>
<feature type="transmembrane region" description="Helical" evidence="8">
    <location>
        <begin position="80"/>
        <end position="101"/>
    </location>
</feature>
<comment type="pathway">
    <text evidence="2">Carotenoid biosynthesis.</text>
</comment>
<keyword evidence="6 8" id="KW-0472">Membrane</keyword>
<dbReference type="InterPro" id="IPR017825">
    <property type="entry name" value="Lycopene_cyclase_dom"/>
</dbReference>
<proteinExistence type="predicted"/>
<dbReference type="GO" id="GO:0045436">
    <property type="term" value="F:lycopene beta cyclase activity"/>
    <property type="evidence" value="ECO:0007669"/>
    <property type="project" value="UniProtKB-ARBA"/>
</dbReference>
<evidence type="ECO:0000256" key="3">
    <source>
        <dbReference type="ARBA" id="ARBA00022692"/>
    </source>
</evidence>
<accession>C7QZK4</accession>
<dbReference type="HOGENOM" id="CLU_157812_0_0_11"/>
<dbReference type="GO" id="GO:0016872">
    <property type="term" value="F:intramolecular lyase activity"/>
    <property type="evidence" value="ECO:0007669"/>
    <property type="project" value="InterPro"/>
</dbReference>
<dbReference type="eggNOG" id="ENOG5033J4I">
    <property type="taxonomic scope" value="Bacteria"/>
</dbReference>
<keyword evidence="5 8" id="KW-1133">Transmembrane helix</keyword>
<sequence>MAGVYLAAILTSHVGIALLDARWKLAVWARPRPALVAIAALTVLFVAIDVLAITMGLYGLGESPALLGWNLAPHFPVEELFFIVFLSHLSLVGFGAMMTVVNRS</sequence>
<dbReference type="NCBIfam" id="TIGR03462">
    <property type="entry name" value="CarR_dom_SF"/>
    <property type="match status" value="1"/>
</dbReference>
<evidence type="ECO:0000313" key="10">
    <source>
        <dbReference type="Proteomes" id="UP000000628"/>
    </source>
</evidence>
<dbReference type="RefSeq" id="WP_015770639.1">
    <property type="nucleotide sequence ID" value="NC_013174.1"/>
</dbReference>
<dbReference type="GO" id="GO:0016020">
    <property type="term" value="C:membrane"/>
    <property type="evidence" value="ECO:0007669"/>
    <property type="project" value="UniProtKB-SubCell"/>
</dbReference>
<keyword evidence="7" id="KW-0413">Isomerase</keyword>
<evidence type="ECO:0000256" key="6">
    <source>
        <dbReference type="ARBA" id="ARBA00023136"/>
    </source>
</evidence>
<dbReference type="GO" id="GO:0016117">
    <property type="term" value="P:carotenoid biosynthetic process"/>
    <property type="evidence" value="ECO:0007669"/>
    <property type="project" value="UniProtKB-KW"/>
</dbReference>
<keyword evidence="10" id="KW-1185">Reference proteome</keyword>
<dbReference type="AlphaFoldDB" id="C7QZK4"/>
<evidence type="ECO:0000256" key="7">
    <source>
        <dbReference type="ARBA" id="ARBA00023235"/>
    </source>
</evidence>